<gene>
    <name evidence="1" type="ORF">CGGC5_v002502</name>
</gene>
<dbReference type="OrthoDB" id="4772757at2759"/>
<protein>
    <submittedName>
        <fullName evidence="1">Uncharacterized protein</fullName>
    </submittedName>
</protein>
<dbReference type="GeneID" id="43611270"/>
<proteinExistence type="predicted"/>
<reference evidence="1 2" key="2">
    <citation type="submission" date="2020-04" db="EMBL/GenBank/DDBJ databases">
        <title>Genome sequencing and assembly of multiple isolates from the Colletotrichum gloeosporioides species complex.</title>
        <authorList>
            <person name="Gan P."/>
            <person name="Shirasu K."/>
        </authorList>
    </citation>
    <scope>NUCLEOTIDE SEQUENCE [LARGE SCALE GENOMIC DNA]</scope>
    <source>
        <strain evidence="1 2">Nara gc5</strain>
    </source>
</reference>
<evidence type="ECO:0000313" key="2">
    <source>
        <dbReference type="Proteomes" id="UP000011096"/>
    </source>
</evidence>
<dbReference type="InParanoid" id="A0A7J6JK35"/>
<accession>A0A7J6JK35</accession>
<dbReference type="PANTHER" id="PTHR10039">
    <property type="entry name" value="AMELOGENIN"/>
    <property type="match status" value="1"/>
</dbReference>
<dbReference type="EMBL" id="ANPB02000001">
    <property type="protein sequence ID" value="KAF4491104.1"/>
    <property type="molecule type" value="Genomic_DNA"/>
</dbReference>
<comment type="caution">
    <text evidence="1">The sequence shown here is derived from an EMBL/GenBank/DDBJ whole genome shotgun (WGS) entry which is preliminary data.</text>
</comment>
<evidence type="ECO:0000313" key="1">
    <source>
        <dbReference type="EMBL" id="KAF4491104.1"/>
    </source>
</evidence>
<organism evidence="1 2">
    <name type="scientific">Colletotrichum fructicola (strain Nara gc5)</name>
    <name type="common">Anthracnose fungus</name>
    <name type="synonym">Colletotrichum gloeosporioides (strain Nara gc5)</name>
    <dbReference type="NCBI Taxonomy" id="1213859"/>
    <lineage>
        <taxon>Eukaryota</taxon>
        <taxon>Fungi</taxon>
        <taxon>Dikarya</taxon>
        <taxon>Ascomycota</taxon>
        <taxon>Pezizomycotina</taxon>
        <taxon>Sordariomycetes</taxon>
        <taxon>Hypocreomycetidae</taxon>
        <taxon>Glomerellales</taxon>
        <taxon>Glomerellaceae</taxon>
        <taxon>Colletotrichum</taxon>
        <taxon>Colletotrichum gloeosporioides species complex</taxon>
    </lineage>
</organism>
<name>A0A7J6JK35_COLFN</name>
<dbReference type="Proteomes" id="UP000011096">
    <property type="component" value="Unassembled WGS sequence"/>
</dbReference>
<keyword evidence="2" id="KW-1185">Reference proteome</keyword>
<reference evidence="1 2" key="1">
    <citation type="submission" date="2012-08" db="EMBL/GenBank/DDBJ databases">
        <authorList>
            <person name="Gan P.H.P."/>
            <person name="Ikeda K."/>
            <person name="Irieda H."/>
            <person name="Narusaka M."/>
            <person name="O'Connell R.J."/>
            <person name="Narusaka Y."/>
            <person name="Takano Y."/>
            <person name="Kubo Y."/>
            <person name="Shirasu K."/>
        </authorList>
    </citation>
    <scope>NUCLEOTIDE SEQUENCE [LARGE SCALE GENOMIC DNA]</scope>
    <source>
        <strain evidence="1 2">Nara gc5</strain>
    </source>
</reference>
<dbReference type="RefSeq" id="XP_066009694.1">
    <property type="nucleotide sequence ID" value="XM_066150976.1"/>
</dbReference>
<dbReference type="AlphaFoldDB" id="A0A7J6JK35"/>
<sequence>MLLTSRPEYEFEHELGIVLGPEGCVPLSKTAINSDIRSYVEQRLDKDAGFQKWTTNPGIVKLVCDQITSKADGMFRWAACQLDSLENCLDREGIETELDSLPRDLNETESPSSILTVLKNTSYIGKGRGHRRR</sequence>